<protein>
    <submittedName>
        <fullName evidence="2">Uncharacterized protein</fullName>
    </submittedName>
</protein>
<accession>A0A4C2AFF1</accession>
<organism evidence="2 3">
    <name type="scientific">Eumeta variegata</name>
    <name type="common">Bagworm moth</name>
    <name type="synonym">Eumeta japonica</name>
    <dbReference type="NCBI Taxonomy" id="151549"/>
    <lineage>
        <taxon>Eukaryota</taxon>
        <taxon>Metazoa</taxon>
        <taxon>Ecdysozoa</taxon>
        <taxon>Arthropoda</taxon>
        <taxon>Hexapoda</taxon>
        <taxon>Insecta</taxon>
        <taxon>Pterygota</taxon>
        <taxon>Neoptera</taxon>
        <taxon>Endopterygota</taxon>
        <taxon>Lepidoptera</taxon>
        <taxon>Glossata</taxon>
        <taxon>Ditrysia</taxon>
        <taxon>Tineoidea</taxon>
        <taxon>Psychidae</taxon>
        <taxon>Oiketicinae</taxon>
        <taxon>Eumeta</taxon>
    </lineage>
</organism>
<dbReference type="Proteomes" id="UP000299102">
    <property type="component" value="Unassembled WGS sequence"/>
</dbReference>
<sequence length="108" mass="12198">MATKVRRHADCTKQTRRLRIPIRNESAPGGCGAEGRGAGAGHVPGYGPRASILRRQVSRRAAEDWCHILNRFNSLRLRFVFRLDSVTGAWPYYTIFASSPSNYYDENN</sequence>
<reference evidence="2 3" key="1">
    <citation type="journal article" date="2019" name="Commun. Biol.">
        <title>The bagworm genome reveals a unique fibroin gene that provides high tensile strength.</title>
        <authorList>
            <person name="Kono N."/>
            <person name="Nakamura H."/>
            <person name="Ohtoshi R."/>
            <person name="Tomita M."/>
            <person name="Numata K."/>
            <person name="Arakawa K."/>
        </authorList>
    </citation>
    <scope>NUCLEOTIDE SEQUENCE [LARGE SCALE GENOMIC DNA]</scope>
</reference>
<gene>
    <name evidence="2" type="ORF">EVAR_66893_1</name>
</gene>
<comment type="caution">
    <text evidence="2">The sequence shown here is derived from an EMBL/GenBank/DDBJ whole genome shotgun (WGS) entry which is preliminary data.</text>
</comment>
<feature type="region of interest" description="Disordered" evidence="1">
    <location>
        <begin position="22"/>
        <end position="42"/>
    </location>
</feature>
<proteinExistence type="predicted"/>
<evidence type="ECO:0000313" key="2">
    <source>
        <dbReference type="EMBL" id="GBP97884.1"/>
    </source>
</evidence>
<keyword evidence="3" id="KW-1185">Reference proteome</keyword>
<name>A0A4C2AFF1_EUMVA</name>
<evidence type="ECO:0000256" key="1">
    <source>
        <dbReference type="SAM" id="MobiDB-lite"/>
    </source>
</evidence>
<dbReference type="AlphaFoldDB" id="A0A4C2AFF1"/>
<feature type="compositionally biased region" description="Gly residues" evidence="1">
    <location>
        <begin position="29"/>
        <end position="42"/>
    </location>
</feature>
<evidence type="ECO:0000313" key="3">
    <source>
        <dbReference type="Proteomes" id="UP000299102"/>
    </source>
</evidence>
<dbReference type="EMBL" id="BGZK01003022">
    <property type="protein sequence ID" value="GBP97884.1"/>
    <property type="molecule type" value="Genomic_DNA"/>
</dbReference>